<evidence type="ECO:0000313" key="2">
    <source>
        <dbReference type="EMBL" id="QDU61803.1"/>
    </source>
</evidence>
<organism evidence="2 3">
    <name type="scientific">Kolteria novifilia</name>
    <dbReference type="NCBI Taxonomy" id="2527975"/>
    <lineage>
        <taxon>Bacteria</taxon>
        <taxon>Pseudomonadati</taxon>
        <taxon>Planctomycetota</taxon>
        <taxon>Planctomycetia</taxon>
        <taxon>Kolteriales</taxon>
        <taxon>Kolteriaceae</taxon>
        <taxon>Kolteria</taxon>
    </lineage>
</organism>
<dbReference type="Proteomes" id="UP000317093">
    <property type="component" value="Chromosome"/>
</dbReference>
<evidence type="ECO:0000313" key="3">
    <source>
        <dbReference type="Proteomes" id="UP000317093"/>
    </source>
</evidence>
<feature type="chain" id="PRO_5021844144" description="SLA1 homology domain-containing protein" evidence="1">
    <location>
        <begin position="21"/>
        <end position="508"/>
    </location>
</feature>
<keyword evidence="1" id="KW-0732">Signal</keyword>
<gene>
    <name evidence="2" type="ORF">Pan216_26680</name>
</gene>
<keyword evidence="3" id="KW-1185">Reference proteome</keyword>
<dbReference type="EMBL" id="CP036279">
    <property type="protein sequence ID" value="QDU61803.1"/>
    <property type="molecule type" value="Genomic_DNA"/>
</dbReference>
<protein>
    <recommendedName>
        <fullName evidence="4">SLA1 homology domain-containing protein</fullName>
    </recommendedName>
</protein>
<dbReference type="RefSeq" id="WP_145258350.1">
    <property type="nucleotide sequence ID" value="NZ_CP036279.1"/>
</dbReference>
<evidence type="ECO:0008006" key="4">
    <source>
        <dbReference type="Google" id="ProtNLM"/>
    </source>
</evidence>
<proteinExistence type="predicted"/>
<name>A0A518B477_9BACT</name>
<evidence type="ECO:0000256" key="1">
    <source>
        <dbReference type="SAM" id="SignalP"/>
    </source>
</evidence>
<accession>A0A518B477</accession>
<dbReference type="AlphaFoldDB" id="A0A518B477"/>
<reference evidence="2 3" key="1">
    <citation type="submission" date="2019-02" db="EMBL/GenBank/DDBJ databases">
        <title>Deep-cultivation of Planctomycetes and their phenomic and genomic characterization uncovers novel biology.</title>
        <authorList>
            <person name="Wiegand S."/>
            <person name="Jogler M."/>
            <person name="Boedeker C."/>
            <person name="Pinto D."/>
            <person name="Vollmers J."/>
            <person name="Rivas-Marin E."/>
            <person name="Kohn T."/>
            <person name="Peeters S.H."/>
            <person name="Heuer A."/>
            <person name="Rast P."/>
            <person name="Oberbeckmann S."/>
            <person name="Bunk B."/>
            <person name="Jeske O."/>
            <person name="Meyerdierks A."/>
            <person name="Storesund J.E."/>
            <person name="Kallscheuer N."/>
            <person name="Luecker S."/>
            <person name="Lage O.M."/>
            <person name="Pohl T."/>
            <person name="Merkel B.J."/>
            <person name="Hornburger P."/>
            <person name="Mueller R.-W."/>
            <person name="Bruemmer F."/>
            <person name="Labrenz M."/>
            <person name="Spormann A.M."/>
            <person name="Op den Camp H."/>
            <person name="Overmann J."/>
            <person name="Amann R."/>
            <person name="Jetten M.S.M."/>
            <person name="Mascher T."/>
            <person name="Medema M.H."/>
            <person name="Devos D.P."/>
            <person name="Kaster A.-K."/>
            <person name="Ovreas L."/>
            <person name="Rohde M."/>
            <person name="Galperin M.Y."/>
            <person name="Jogler C."/>
        </authorList>
    </citation>
    <scope>NUCLEOTIDE SEQUENCE [LARGE SCALE GENOMIC DNA]</scope>
    <source>
        <strain evidence="2 3">Pan216</strain>
    </source>
</reference>
<dbReference type="KEGG" id="knv:Pan216_26680"/>
<sequence length="508" mass="56004" precursor="true">MAHRLLVMSLAVACVSPAMARAGLNIGMKLACKKYGDAWKTRNQRAMLGVTTSDFGRQWARMPREAFVTLPRYRDARVLSSSKGNGHGTVTISTPDGPCTLVLVGRGFNWRVTDIRKNMDGQNVSLKSYLDVSLTAREFMVDLKNRGGSSFHDSITGDFRHSFRQLSATELNQIRSQLPPIDPNLKPRVRFHGSQAIVQTSVVGPTGSPRTATFTLHRQGGWRVHDYSVRGADVEIASFRESLPLLARVSSFGEFVKNPSQHEPKDFVADGQLRELLTEAKSEANFPLKMEGERDRLEILGDGRTAEISYPDRVVRIHASHENGRCLIDRVEVCKGDKTNCVASLLNLRRQVKQLSFASAFGAFGVASTPSAAPTALASADSAPEEQEVTEVAMATETDEEVGTSVASVSHDEVVVSETSTSPVVYEEVVVSGHSSTPVVYEEVVHQPIRQVAAYASDSSGYVVHAGGYVTPTATRYHQPHRVYSSKKAMRKAQKAYRRQQRRMRRGW</sequence>
<feature type="signal peptide" evidence="1">
    <location>
        <begin position="1"/>
        <end position="20"/>
    </location>
</feature>